<evidence type="ECO:0000256" key="8">
    <source>
        <dbReference type="ARBA" id="ARBA00034617"/>
    </source>
</evidence>
<keyword evidence="7" id="KW-0413">Isomerase</keyword>
<name>A0ABX5MC06_9BURK</name>
<dbReference type="InterPro" id="IPR014016">
    <property type="entry name" value="UvrD-like_ATP-bd"/>
</dbReference>
<evidence type="ECO:0000256" key="9">
    <source>
        <dbReference type="ARBA" id="ARBA00034808"/>
    </source>
</evidence>
<sequence length="576" mass="63749">MLDGLNPQQLEVALARRHCLAVACPGAGKTKTIASKAAALLVERGARVGAVTFSKDAALELRERILKLAGAGAKQRLIAGTFHSLGFRQITGPGKRRDIASDGDRTGLLIRALAETGLNWKVEEAVPVIEQIKTGITHPIDGSPEATLYAAYEDALARNDKIDFQDMLRLSISGMESGDIEPYAFTHLLVDEFQDTDPLQYRWVELHAAAGACVTVVGDDDQSIYGFRAAMGYRGMEGFARKFDAQRVVLGSNYRCRSEILAAADRLIQHNTDRIAKVLHAEKGAGGTIVARRFDDEYDDAAAAVEALAPRLRNGQTCAILARTNRVLDAIESVCRSYGVKYYRASGRSVLDQPEGALMCNLLQIVQRVKLNGLDAVLGYAGMSTRDLTSLHNAMGATLVQRQKKDLVAVGLSEDTATAYRNFMKRLAEWQSLCERAFYSLALEGVREWMMTYVRKEAAERAVQATYDVISRLNGTFSERIEFLKRANNEPAEDALVLTTMHSSKGLEWDHVWITRSEENIVPDTKSPESEERRLFYVAMTRARETLTVTSIRKNPPTRFIREAQVPEVSENEVLS</sequence>
<dbReference type="Pfam" id="PF00580">
    <property type="entry name" value="UvrD-helicase"/>
    <property type="match status" value="1"/>
</dbReference>
<dbReference type="InterPro" id="IPR027417">
    <property type="entry name" value="P-loop_NTPase"/>
</dbReference>
<dbReference type="InterPro" id="IPR014017">
    <property type="entry name" value="DNA_helicase_UvrD-like_C"/>
</dbReference>
<proteinExistence type="inferred from homology"/>
<accession>A0ABX5MC06</accession>
<evidence type="ECO:0000256" key="3">
    <source>
        <dbReference type="ARBA" id="ARBA00022801"/>
    </source>
</evidence>
<feature type="domain" description="UvrD-like helicase ATP-binding" evidence="13">
    <location>
        <begin position="2"/>
        <end position="257"/>
    </location>
</feature>
<keyword evidence="3 12" id="KW-0378">Hydrolase</keyword>
<dbReference type="SUPFAM" id="SSF52540">
    <property type="entry name" value="P-loop containing nucleoside triphosphate hydrolases"/>
    <property type="match status" value="1"/>
</dbReference>
<comment type="catalytic activity">
    <reaction evidence="8">
        <text>Couples ATP hydrolysis with the unwinding of duplex DNA by translocating in the 3'-5' direction.</text>
        <dbReference type="EC" id="5.6.2.4"/>
    </reaction>
</comment>
<dbReference type="PANTHER" id="PTHR11070">
    <property type="entry name" value="UVRD / RECB / PCRA DNA HELICASE FAMILY MEMBER"/>
    <property type="match status" value="1"/>
</dbReference>
<gene>
    <name evidence="15" type="ORF">C7400_14428</name>
</gene>
<dbReference type="Gene3D" id="3.40.50.300">
    <property type="entry name" value="P-loop containing nucleotide triphosphate hydrolases"/>
    <property type="match status" value="2"/>
</dbReference>
<evidence type="ECO:0000256" key="6">
    <source>
        <dbReference type="ARBA" id="ARBA00023125"/>
    </source>
</evidence>
<keyword evidence="4 12" id="KW-0347">Helicase</keyword>
<dbReference type="EMBL" id="QJJV01000044">
    <property type="protein sequence ID" value="PXX05062.1"/>
    <property type="molecule type" value="Genomic_DNA"/>
</dbReference>
<dbReference type="GO" id="GO:0004386">
    <property type="term" value="F:helicase activity"/>
    <property type="evidence" value="ECO:0007669"/>
    <property type="project" value="UniProtKB-KW"/>
</dbReference>
<evidence type="ECO:0000259" key="14">
    <source>
        <dbReference type="PROSITE" id="PS51217"/>
    </source>
</evidence>
<evidence type="ECO:0000256" key="2">
    <source>
        <dbReference type="ARBA" id="ARBA00022741"/>
    </source>
</evidence>
<keyword evidence="16" id="KW-1185">Reference proteome</keyword>
<keyword evidence="2 12" id="KW-0547">Nucleotide-binding</keyword>
<protein>
    <recommendedName>
        <fullName evidence="9">DNA 3'-5' helicase</fullName>
        <ecNumber evidence="9">5.6.2.4</ecNumber>
    </recommendedName>
    <alternativeName>
        <fullName evidence="10">DNA 3'-5' helicase II</fullName>
    </alternativeName>
</protein>
<dbReference type="PROSITE" id="PS51198">
    <property type="entry name" value="UVRD_HELICASE_ATP_BIND"/>
    <property type="match status" value="1"/>
</dbReference>
<evidence type="ECO:0000256" key="4">
    <source>
        <dbReference type="ARBA" id="ARBA00022806"/>
    </source>
</evidence>
<dbReference type="Gene3D" id="1.10.486.10">
    <property type="entry name" value="PCRA, domain 4"/>
    <property type="match status" value="1"/>
</dbReference>
<evidence type="ECO:0000313" key="15">
    <source>
        <dbReference type="EMBL" id="PXX05062.1"/>
    </source>
</evidence>
<evidence type="ECO:0000256" key="7">
    <source>
        <dbReference type="ARBA" id="ARBA00023235"/>
    </source>
</evidence>
<evidence type="ECO:0000256" key="11">
    <source>
        <dbReference type="ARBA" id="ARBA00048988"/>
    </source>
</evidence>
<evidence type="ECO:0000256" key="5">
    <source>
        <dbReference type="ARBA" id="ARBA00022840"/>
    </source>
</evidence>
<dbReference type="InterPro" id="IPR000212">
    <property type="entry name" value="DNA_helicase_UvrD/REP"/>
</dbReference>
<evidence type="ECO:0000259" key="13">
    <source>
        <dbReference type="PROSITE" id="PS51198"/>
    </source>
</evidence>
<organism evidence="15 16">
    <name type="scientific">Paraburkholderia tropica</name>
    <dbReference type="NCBI Taxonomy" id="92647"/>
    <lineage>
        <taxon>Bacteria</taxon>
        <taxon>Pseudomonadati</taxon>
        <taxon>Pseudomonadota</taxon>
        <taxon>Betaproteobacteria</taxon>
        <taxon>Burkholderiales</taxon>
        <taxon>Burkholderiaceae</taxon>
        <taxon>Paraburkholderia</taxon>
    </lineage>
</organism>
<feature type="domain" description="UvrD-like helicase C-terminal" evidence="14">
    <location>
        <begin position="258"/>
        <end position="506"/>
    </location>
</feature>
<feature type="binding site" evidence="12">
    <location>
        <begin position="23"/>
        <end position="30"/>
    </location>
    <ligand>
        <name>ATP</name>
        <dbReference type="ChEBI" id="CHEBI:30616"/>
    </ligand>
</feature>
<dbReference type="CDD" id="cd17932">
    <property type="entry name" value="DEXQc_UvrD"/>
    <property type="match status" value="1"/>
</dbReference>
<dbReference type="EC" id="5.6.2.4" evidence="9"/>
<comment type="similarity">
    <text evidence="1">Belongs to the helicase family. UvrD subfamily.</text>
</comment>
<comment type="caution">
    <text evidence="15">The sequence shown here is derived from an EMBL/GenBank/DDBJ whole genome shotgun (WGS) entry which is preliminary data.</text>
</comment>
<dbReference type="RefSeq" id="WP_110329925.1">
    <property type="nucleotide sequence ID" value="NZ_CAJMYJ010000026.1"/>
</dbReference>
<dbReference type="PROSITE" id="PS51217">
    <property type="entry name" value="UVRD_HELICASE_CTER"/>
    <property type="match status" value="1"/>
</dbReference>
<dbReference type="Pfam" id="PF13361">
    <property type="entry name" value="UvrD_C"/>
    <property type="match status" value="2"/>
</dbReference>
<dbReference type="InterPro" id="IPR013986">
    <property type="entry name" value="DExx_box_DNA_helicase_dom_sf"/>
</dbReference>
<keyword evidence="5 12" id="KW-0067">ATP-binding</keyword>
<evidence type="ECO:0000256" key="10">
    <source>
        <dbReference type="ARBA" id="ARBA00034923"/>
    </source>
</evidence>
<dbReference type="Proteomes" id="UP000247515">
    <property type="component" value="Unassembled WGS sequence"/>
</dbReference>
<evidence type="ECO:0000256" key="12">
    <source>
        <dbReference type="PROSITE-ProRule" id="PRU00560"/>
    </source>
</evidence>
<reference evidence="15 16" key="1">
    <citation type="submission" date="2018-05" db="EMBL/GenBank/DDBJ databases">
        <title>Genomic Encyclopedia of Type Strains, Phase IV (KMG-V): Genome sequencing to study the core and pangenomes of soil and plant-associated prokaryotes.</title>
        <authorList>
            <person name="Whitman W."/>
        </authorList>
    </citation>
    <scope>NUCLEOTIDE SEQUENCE [LARGE SCALE GENOMIC DNA]</scope>
    <source>
        <strain evidence="15 16">SIr-6563</strain>
    </source>
</reference>
<evidence type="ECO:0000313" key="16">
    <source>
        <dbReference type="Proteomes" id="UP000247515"/>
    </source>
</evidence>
<comment type="catalytic activity">
    <reaction evidence="11">
        <text>ATP + H2O = ADP + phosphate + H(+)</text>
        <dbReference type="Rhea" id="RHEA:13065"/>
        <dbReference type="ChEBI" id="CHEBI:15377"/>
        <dbReference type="ChEBI" id="CHEBI:15378"/>
        <dbReference type="ChEBI" id="CHEBI:30616"/>
        <dbReference type="ChEBI" id="CHEBI:43474"/>
        <dbReference type="ChEBI" id="CHEBI:456216"/>
        <dbReference type="EC" id="5.6.2.4"/>
    </reaction>
</comment>
<dbReference type="PANTHER" id="PTHR11070:SF2">
    <property type="entry name" value="ATP-DEPENDENT DNA HELICASE SRS2"/>
    <property type="match status" value="1"/>
</dbReference>
<dbReference type="Gene3D" id="1.10.10.160">
    <property type="match status" value="1"/>
</dbReference>
<keyword evidence="6" id="KW-0238">DNA-binding</keyword>
<evidence type="ECO:0000256" key="1">
    <source>
        <dbReference type="ARBA" id="ARBA00009922"/>
    </source>
</evidence>